<keyword evidence="4" id="KW-0028">Amino-acid biosynthesis</keyword>
<keyword evidence="7" id="KW-0057">Aromatic amino acid biosynthesis</keyword>
<evidence type="ECO:0000256" key="2">
    <source>
        <dbReference type="ARBA" id="ARBA00004696"/>
    </source>
</evidence>
<dbReference type="InterPro" id="IPR011060">
    <property type="entry name" value="RibuloseP-bd_barrel"/>
</dbReference>
<evidence type="ECO:0000256" key="4">
    <source>
        <dbReference type="ARBA" id="ARBA00022605"/>
    </source>
</evidence>
<dbReference type="EC" id="4.1.1.48" evidence="3"/>
<dbReference type="OrthoDB" id="524799at2759"/>
<comment type="caution">
    <text evidence="10">The sequence shown here is derived from an EMBL/GenBank/DDBJ whole genome shotgun (WGS) entry which is preliminary data.</text>
</comment>
<comment type="pathway">
    <text evidence="2">Amino-acid biosynthesis; L-tryptophan biosynthesis; L-tryptophan from chorismate: step 4/5.</text>
</comment>
<dbReference type="SUPFAM" id="SSF51366">
    <property type="entry name" value="Ribulose-phoshate binding barrel"/>
    <property type="match status" value="1"/>
</dbReference>
<organism evidence="10 11">
    <name type="scientific">Chlamydomonas eustigma</name>
    <dbReference type="NCBI Taxonomy" id="1157962"/>
    <lineage>
        <taxon>Eukaryota</taxon>
        <taxon>Viridiplantae</taxon>
        <taxon>Chlorophyta</taxon>
        <taxon>core chlorophytes</taxon>
        <taxon>Chlorophyceae</taxon>
        <taxon>CS clade</taxon>
        <taxon>Chlamydomonadales</taxon>
        <taxon>Chlamydomonadaceae</taxon>
        <taxon>Chlamydomonas</taxon>
    </lineage>
</organism>
<sequence length="318" mass="34025">MNKAFRCKRSITQTFKSFKGHCKSLSKTRRFIPTATSPDDEPLQIPATNSLSKTIKRKSVQVQSQLLELGQENLEERMQSSVAMPANPPYRLSTLIAELVPQGRSALLFELVRSSPSMTCDQLAALAKQYVALGADALVVRIDSEDTPEGLKDLWTVSRAVKVPVLARDYLIHPLQVVEIKESGAAGALGVIGQVNGRGTAVLSSFAAALGLDAPVEVINLLEVEGLAKAGVVFYGINISVGISIAIPGFSADLAHGILGHLPFGAISLVGVRSLEEARKAKLSGADSLLIKSEMIAQHQDSLHAMSMQLQYLVTGDD</sequence>
<dbReference type="AlphaFoldDB" id="A0A250XIC5"/>
<dbReference type="InterPro" id="IPR045186">
    <property type="entry name" value="Indole-3-glycerol_P_synth"/>
</dbReference>
<dbReference type="GO" id="GO:0000162">
    <property type="term" value="P:L-tryptophan biosynthetic process"/>
    <property type="evidence" value="ECO:0007669"/>
    <property type="project" value="UniProtKB-UniPathway"/>
</dbReference>
<dbReference type="PANTHER" id="PTHR22854:SF2">
    <property type="entry name" value="INDOLE-3-GLYCEROL-PHOSPHATE SYNTHASE"/>
    <property type="match status" value="1"/>
</dbReference>
<name>A0A250XIC5_9CHLO</name>
<evidence type="ECO:0000256" key="1">
    <source>
        <dbReference type="ARBA" id="ARBA00001633"/>
    </source>
</evidence>
<dbReference type="GO" id="GO:0004425">
    <property type="term" value="F:indole-3-glycerol-phosphate synthase activity"/>
    <property type="evidence" value="ECO:0007669"/>
    <property type="project" value="UniProtKB-EC"/>
</dbReference>
<protein>
    <recommendedName>
        <fullName evidence="3">indole-3-glycerol-phosphate synthase</fullName>
        <ecNumber evidence="3">4.1.1.48</ecNumber>
    </recommendedName>
</protein>
<dbReference type="STRING" id="1157962.A0A250XIC5"/>
<gene>
    <name evidence="10" type="ORF">CEUSTIGMA_g10219.t1</name>
</gene>
<dbReference type="Proteomes" id="UP000232323">
    <property type="component" value="Unassembled WGS sequence"/>
</dbReference>
<dbReference type="PANTHER" id="PTHR22854">
    <property type="entry name" value="TRYPTOPHAN BIOSYNTHESIS PROTEIN"/>
    <property type="match status" value="1"/>
</dbReference>
<keyword evidence="6" id="KW-0822">Tryptophan biosynthesis</keyword>
<proteinExistence type="predicted"/>
<feature type="domain" description="Indole-3-glycerol phosphate synthase" evidence="9">
    <location>
        <begin position="53"/>
        <end position="300"/>
    </location>
</feature>
<dbReference type="EMBL" id="BEGY01000086">
    <property type="protein sequence ID" value="GAX82793.1"/>
    <property type="molecule type" value="Genomic_DNA"/>
</dbReference>
<evidence type="ECO:0000256" key="8">
    <source>
        <dbReference type="ARBA" id="ARBA00023239"/>
    </source>
</evidence>
<evidence type="ECO:0000313" key="11">
    <source>
        <dbReference type="Proteomes" id="UP000232323"/>
    </source>
</evidence>
<evidence type="ECO:0000256" key="5">
    <source>
        <dbReference type="ARBA" id="ARBA00022793"/>
    </source>
</evidence>
<reference evidence="10 11" key="1">
    <citation type="submission" date="2017-08" db="EMBL/GenBank/DDBJ databases">
        <title>Acidophilic green algal genome provides insights into adaptation to an acidic environment.</title>
        <authorList>
            <person name="Hirooka S."/>
            <person name="Hirose Y."/>
            <person name="Kanesaki Y."/>
            <person name="Higuchi S."/>
            <person name="Fujiwara T."/>
            <person name="Onuma R."/>
            <person name="Era A."/>
            <person name="Ohbayashi R."/>
            <person name="Uzuka A."/>
            <person name="Nozaki H."/>
            <person name="Yoshikawa H."/>
            <person name="Miyagishima S.Y."/>
        </authorList>
    </citation>
    <scope>NUCLEOTIDE SEQUENCE [LARGE SCALE GENOMIC DNA]</scope>
    <source>
        <strain evidence="10 11">NIES-2499</strain>
    </source>
</reference>
<dbReference type="UniPathway" id="UPA00035">
    <property type="reaction ID" value="UER00043"/>
</dbReference>
<evidence type="ECO:0000259" key="9">
    <source>
        <dbReference type="Pfam" id="PF00218"/>
    </source>
</evidence>
<dbReference type="Gene3D" id="3.20.20.70">
    <property type="entry name" value="Aldolase class I"/>
    <property type="match status" value="1"/>
</dbReference>
<keyword evidence="11" id="KW-1185">Reference proteome</keyword>
<keyword evidence="8" id="KW-0456">Lyase</keyword>
<dbReference type="GO" id="GO:0004640">
    <property type="term" value="F:phosphoribosylanthranilate isomerase activity"/>
    <property type="evidence" value="ECO:0007669"/>
    <property type="project" value="TreeGrafter"/>
</dbReference>
<keyword evidence="5" id="KW-0210">Decarboxylase</keyword>
<evidence type="ECO:0000313" key="10">
    <source>
        <dbReference type="EMBL" id="GAX82793.1"/>
    </source>
</evidence>
<evidence type="ECO:0000256" key="6">
    <source>
        <dbReference type="ARBA" id="ARBA00022822"/>
    </source>
</evidence>
<evidence type="ECO:0000256" key="7">
    <source>
        <dbReference type="ARBA" id="ARBA00023141"/>
    </source>
</evidence>
<evidence type="ECO:0000256" key="3">
    <source>
        <dbReference type="ARBA" id="ARBA00012362"/>
    </source>
</evidence>
<accession>A0A250XIC5</accession>
<dbReference type="InterPro" id="IPR013785">
    <property type="entry name" value="Aldolase_TIM"/>
</dbReference>
<dbReference type="Pfam" id="PF00218">
    <property type="entry name" value="IGPS"/>
    <property type="match status" value="1"/>
</dbReference>
<comment type="catalytic activity">
    <reaction evidence="1">
        <text>1-(2-carboxyphenylamino)-1-deoxy-D-ribulose 5-phosphate + H(+) = (1S,2R)-1-C-(indol-3-yl)glycerol 3-phosphate + CO2 + H2O</text>
        <dbReference type="Rhea" id="RHEA:23476"/>
        <dbReference type="ChEBI" id="CHEBI:15377"/>
        <dbReference type="ChEBI" id="CHEBI:15378"/>
        <dbReference type="ChEBI" id="CHEBI:16526"/>
        <dbReference type="ChEBI" id="CHEBI:58613"/>
        <dbReference type="ChEBI" id="CHEBI:58866"/>
        <dbReference type="EC" id="4.1.1.48"/>
    </reaction>
</comment>
<dbReference type="InterPro" id="IPR013798">
    <property type="entry name" value="Indole-3-glycerol_P_synth_dom"/>
</dbReference>